<dbReference type="AlphaFoldDB" id="A0A8J3X8J3"/>
<dbReference type="GO" id="GO:0000976">
    <property type="term" value="F:transcription cis-regulatory region binding"/>
    <property type="evidence" value="ECO:0007669"/>
    <property type="project" value="TreeGrafter"/>
</dbReference>
<dbReference type="GO" id="GO:0003700">
    <property type="term" value="F:DNA-binding transcription factor activity"/>
    <property type="evidence" value="ECO:0007669"/>
    <property type="project" value="TreeGrafter"/>
</dbReference>
<dbReference type="InterPro" id="IPR001647">
    <property type="entry name" value="HTH_TetR"/>
</dbReference>
<evidence type="ECO:0000313" key="4">
    <source>
        <dbReference type="EMBL" id="GII31356.1"/>
    </source>
</evidence>
<dbReference type="PROSITE" id="PS50977">
    <property type="entry name" value="HTH_TETR_2"/>
    <property type="match status" value="1"/>
</dbReference>
<reference evidence="4 5" key="1">
    <citation type="submission" date="2021-01" db="EMBL/GenBank/DDBJ databases">
        <title>Whole genome shotgun sequence of Planotetraspora mira NBRC 15435.</title>
        <authorList>
            <person name="Komaki H."/>
            <person name="Tamura T."/>
        </authorList>
    </citation>
    <scope>NUCLEOTIDE SEQUENCE [LARGE SCALE GENOMIC DNA]</scope>
    <source>
        <strain evidence="4 5">NBRC 15435</strain>
    </source>
</reference>
<dbReference type="Gene3D" id="1.10.357.10">
    <property type="entry name" value="Tetracycline Repressor, domain 2"/>
    <property type="match status" value="1"/>
</dbReference>
<proteinExistence type="predicted"/>
<organism evidence="4 5">
    <name type="scientific">Planotetraspora mira</name>
    <dbReference type="NCBI Taxonomy" id="58121"/>
    <lineage>
        <taxon>Bacteria</taxon>
        <taxon>Bacillati</taxon>
        <taxon>Actinomycetota</taxon>
        <taxon>Actinomycetes</taxon>
        <taxon>Streptosporangiales</taxon>
        <taxon>Streptosporangiaceae</taxon>
        <taxon>Planotetraspora</taxon>
    </lineage>
</organism>
<dbReference type="Proteomes" id="UP000650628">
    <property type="component" value="Unassembled WGS sequence"/>
</dbReference>
<dbReference type="SUPFAM" id="SSF46689">
    <property type="entry name" value="Homeodomain-like"/>
    <property type="match status" value="1"/>
</dbReference>
<accession>A0A8J3X8J3</accession>
<keyword evidence="5" id="KW-1185">Reference proteome</keyword>
<dbReference type="InterPro" id="IPR009057">
    <property type="entry name" value="Homeodomain-like_sf"/>
</dbReference>
<sequence length="230" mass="25310">MTTFQRARSEENREIRRRTILDTAAQMLSQMPANDITLNELSRRSQLAKSAILRYFESREAVLLELLDRAWKQWNTEVAEQLAADIDATRPAQRRGTELAATLTRTLAQQPQLCDLLSAQAGVLEHNVSADVASRYKKAAFANVAALAELTRTQLPELGETADQLCAQIIMVTGAVWTHARPSTSMLAAYDANPELAKLRMSFTPTLENMLTTLIAGALTLAVRANEAAG</sequence>
<keyword evidence="1 2" id="KW-0238">DNA-binding</keyword>
<dbReference type="InterPro" id="IPR050109">
    <property type="entry name" value="HTH-type_TetR-like_transc_reg"/>
</dbReference>
<dbReference type="Pfam" id="PF17929">
    <property type="entry name" value="TetR_C_34"/>
    <property type="match status" value="1"/>
</dbReference>
<dbReference type="Pfam" id="PF00440">
    <property type="entry name" value="TetR_N"/>
    <property type="match status" value="1"/>
</dbReference>
<dbReference type="InterPro" id="IPR041483">
    <property type="entry name" value="TetR_C_34"/>
</dbReference>
<evidence type="ECO:0000256" key="2">
    <source>
        <dbReference type="PROSITE-ProRule" id="PRU00335"/>
    </source>
</evidence>
<evidence type="ECO:0000313" key="5">
    <source>
        <dbReference type="Proteomes" id="UP000650628"/>
    </source>
</evidence>
<dbReference type="EMBL" id="BOOO01000024">
    <property type="protein sequence ID" value="GII31356.1"/>
    <property type="molecule type" value="Genomic_DNA"/>
</dbReference>
<evidence type="ECO:0000256" key="1">
    <source>
        <dbReference type="ARBA" id="ARBA00023125"/>
    </source>
</evidence>
<dbReference type="PANTHER" id="PTHR30055:SF226">
    <property type="entry name" value="HTH-TYPE TRANSCRIPTIONAL REGULATOR PKSA"/>
    <property type="match status" value="1"/>
</dbReference>
<feature type="domain" description="HTH tetR-type" evidence="3">
    <location>
        <begin position="14"/>
        <end position="74"/>
    </location>
</feature>
<dbReference type="PANTHER" id="PTHR30055">
    <property type="entry name" value="HTH-TYPE TRANSCRIPTIONAL REGULATOR RUTR"/>
    <property type="match status" value="1"/>
</dbReference>
<dbReference type="RefSeq" id="WP_203955266.1">
    <property type="nucleotide sequence ID" value="NZ_BOOO01000024.1"/>
</dbReference>
<name>A0A8J3X8J3_9ACTN</name>
<gene>
    <name evidence="4" type="ORF">Pmi06nite_47980</name>
</gene>
<evidence type="ECO:0000259" key="3">
    <source>
        <dbReference type="PROSITE" id="PS50977"/>
    </source>
</evidence>
<comment type="caution">
    <text evidence="4">The sequence shown here is derived from an EMBL/GenBank/DDBJ whole genome shotgun (WGS) entry which is preliminary data.</text>
</comment>
<protein>
    <submittedName>
        <fullName evidence="4">TetR family transcriptional regulator</fullName>
    </submittedName>
</protein>
<feature type="DNA-binding region" description="H-T-H motif" evidence="2">
    <location>
        <begin position="37"/>
        <end position="56"/>
    </location>
</feature>